<dbReference type="SMART" id="SM00823">
    <property type="entry name" value="PKS_PP"/>
    <property type="match status" value="1"/>
</dbReference>
<evidence type="ECO:0000259" key="8">
    <source>
        <dbReference type="PROSITE" id="PS50075"/>
    </source>
</evidence>
<feature type="active site" description="Proton donor; for dehydratase activity" evidence="6">
    <location>
        <position position="1115"/>
    </location>
</feature>
<feature type="region of interest" description="N-terminal hotdog fold" evidence="6">
    <location>
        <begin position="920"/>
        <end position="1040"/>
    </location>
</feature>
<dbReference type="SMART" id="SM01294">
    <property type="entry name" value="PKS_PP_betabranch"/>
    <property type="match status" value="1"/>
</dbReference>
<evidence type="ECO:0000256" key="1">
    <source>
        <dbReference type="ARBA" id="ARBA00022450"/>
    </source>
</evidence>
<dbReference type="InterPro" id="IPR009081">
    <property type="entry name" value="PP-bd_ACP"/>
</dbReference>
<evidence type="ECO:0000256" key="2">
    <source>
        <dbReference type="ARBA" id="ARBA00022553"/>
    </source>
</evidence>
<dbReference type="GO" id="GO:0044550">
    <property type="term" value="P:secondary metabolite biosynthetic process"/>
    <property type="evidence" value="ECO:0007669"/>
    <property type="project" value="TreeGrafter"/>
</dbReference>
<evidence type="ECO:0000313" key="12">
    <source>
        <dbReference type="Proteomes" id="UP001370758"/>
    </source>
</evidence>
<dbReference type="InterPro" id="IPR057326">
    <property type="entry name" value="KR_dom"/>
</dbReference>
<feature type="domain" description="Carrier" evidence="8">
    <location>
        <begin position="1688"/>
        <end position="1763"/>
    </location>
</feature>
<comment type="caution">
    <text evidence="11">The sequence shown here is derived from an EMBL/GenBank/DDBJ whole genome shotgun (WGS) entry which is preliminary data.</text>
</comment>
<dbReference type="SMART" id="SM00822">
    <property type="entry name" value="PKS_KR"/>
    <property type="match status" value="1"/>
</dbReference>
<dbReference type="Pfam" id="PF08659">
    <property type="entry name" value="KR"/>
    <property type="match status" value="1"/>
</dbReference>
<keyword evidence="1" id="KW-0596">Phosphopantetheine</keyword>
<protein>
    <recommendedName>
        <fullName evidence="5">6-methylsalicylic acid synthase</fullName>
        <ecNumber evidence="5">2.3.1.165</ecNumber>
    </recommendedName>
</protein>
<dbReference type="InterPro" id="IPR032821">
    <property type="entry name" value="PKS_assoc"/>
</dbReference>
<evidence type="ECO:0000259" key="9">
    <source>
        <dbReference type="PROSITE" id="PS52004"/>
    </source>
</evidence>
<evidence type="ECO:0000256" key="7">
    <source>
        <dbReference type="SAM" id="MobiDB-lite"/>
    </source>
</evidence>
<evidence type="ECO:0000256" key="6">
    <source>
        <dbReference type="PROSITE-ProRule" id="PRU01363"/>
    </source>
</evidence>
<dbReference type="InterPro" id="IPR036736">
    <property type="entry name" value="ACP-like_sf"/>
</dbReference>
<dbReference type="PROSITE" id="PS00606">
    <property type="entry name" value="KS3_1"/>
    <property type="match status" value="1"/>
</dbReference>
<keyword evidence="2" id="KW-0597">Phosphoprotein</keyword>
<dbReference type="Pfam" id="PF16197">
    <property type="entry name" value="KAsynt_C_assoc"/>
    <property type="match status" value="1"/>
</dbReference>
<dbReference type="PANTHER" id="PTHR43775">
    <property type="entry name" value="FATTY ACID SYNTHASE"/>
    <property type="match status" value="1"/>
</dbReference>
<dbReference type="GO" id="GO:0004315">
    <property type="term" value="F:3-oxoacyl-[acyl-carrier-protein] synthase activity"/>
    <property type="evidence" value="ECO:0007669"/>
    <property type="project" value="InterPro"/>
</dbReference>
<feature type="domain" description="PKS/mFAS DH" evidence="10">
    <location>
        <begin position="920"/>
        <end position="1193"/>
    </location>
</feature>
<dbReference type="Gene3D" id="3.30.70.3290">
    <property type="match status" value="1"/>
</dbReference>
<dbReference type="Gene3D" id="1.10.1200.10">
    <property type="entry name" value="ACP-like"/>
    <property type="match status" value="1"/>
</dbReference>
<dbReference type="Gene3D" id="3.40.47.10">
    <property type="match status" value="1"/>
</dbReference>
<dbReference type="CDD" id="cd00833">
    <property type="entry name" value="PKS"/>
    <property type="match status" value="1"/>
</dbReference>
<dbReference type="InterPro" id="IPR036291">
    <property type="entry name" value="NAD(P)-bd_dom_sf"/>
</dbReference>
<feature type="domain" description="Ketosynthase family 3 (KS3)" evidence="9">
    <location>
        <begin position="18"/>
        <end position="443"/>
    </location>
</feature>
<evidence type="ECO:0000256" key="5">
    <source>
        <dbReference type="ARBA" id="ARBA00038879"/>
    </source>
</evidence>
<organism evidence="11 12">
    <name type="scientific">Arthrobotrys musiformis</name>
    <dbReference type="NCBI Taxonomy" id="47236"/>
    <lineage>
        <taxon>Eukaryota</taxon>
        <taxon>Fungi</taxon>
        <taxon>Dikarya</taxon>
        <taxon>Ascomycota</taxon>
        <taxon>Pezizomycotina</taxon>
        <taxon>Orbiliomycetes</taxon>
        <taxon>Orbiliales</taxon>
        <taxon>Orbiliaceae</taxon>
        <taxon>Arthrobotrys</taxon>
    </lineage>
</organism>
<name>A0AAV9WBI4_9PEZI</name>
<sequence>MTSTPATSLGDLDHEYSQDDIAIIGMACRLAGGIQSIEQFWNAILSKKDASGEIPEMRWEPYLRRDSRNAEILKKTTSRGYFLDRLENFDASFFGISPLEAELMDPQQRIALEVTWEALEHAGISVTSLAGSDTAVFMGVNSDDYSRLLLEDVPGVEAWMGIGTAFCGIPNRISYTLDLHGPSTAVDAACASGLVAVHHGRQALLAGESKLAIVGGVNALIGPGLTRVLDEAGAVTPEGRCRSFDDSASGYGRGEGASVLVLKRLSEAIIDGDKILAVLKGSAVGQDGKTNGIMSPNQIAQEDVARKALAVARVDPLSVAFVEAHATSTPVGDPCEVAAITSVYGSGVGRPKDLPCKIGSVKPNVGHLEAGAGSTSLIKAVLAISNGVFPPQANFETPNRKMDWDNNSLEVVREASSWIQDRKRAGICSYGYGGTVAHAVIEQAPAPTFLPSQDGQVGDELDVDIAPYLLFWSAPQSQRLRETAAQLASWIGDTEQPLESIANTLGYRRSHHPHRCAVVADNREEAVKLLELGSQNADSQWMIKEKVSNYGKKGAVWVFSGHGAHWTDMGKELLASEPAFYGAVSSIDNIVRDILNFSPLEALENGDLRTTDKQQVLTYAMQVGLSAVLRSKGANPAAVIGHSVGEIAASVTAGCLTIQEGAFIVSQRAKLYRLVAGRGAMILVDLSPEEAVKELEQQGQSGSVAVAIHSSPNTCVLSGSTEAINDLEQSLKSKNIQARRVKTDVAFHSPVLNELAEPLLELISGHIKPQQPTIRLYSTSLTQARGDNLRDEKYWIDNMIQPVLLTNAVKAALEDNYGIFLEVSSHPIIAHSINETIIEADSDGVIFPTLRRDKPSRKCILFALGKLHCHGAPIDLRANFSGEWSRDVPTTVWKHNPFWRKVGSGSLQPNKSVTHDVKSHVLLGAKHQVVGSDTTMWTTSLDESIRPFPGSHPLHGTEIVPAAVLLNTFLHTGAEYNALKDVILRVPVAMSAPRNIQIVKEQGRVRIVSQLQVSEAENNSTETSWLTHTTGHVAKNEWSKSSLDISATKKKLSSVKPSFATDYLASVGVPDMGFPWKVTEHYGEGDEMLSRVDTAPESSESDIPWNKSSWAPILDAATSIGSSIFYKEPVLRMPAQIDEVAITPGSIPKIAYIHTTVEAGMWRVNVTILNEEGNEVAHINGMRFSAVEGTPGASGSVESLVHQMSWPPAKLEEEGFQLKHVVFVSEQNDRVATYTRDLQKRKISVAVVPNPAGLEEHNLSLEGTIVAYLPSGSDLEEDTAKFSSAFCSEILDITKLLVKQKSPSKVWCITQGLFEAFNPSSLSQGPLVGLSRIIASEHPEVWGGLVDTDDEAFPLQAVKYVKSVDVISVRDSVSRVARLRPVPRSKMAAGREKTFTPTAEGTYLITGGLGALGLETAKWMVESGARRLILVSRRGLPPRRKWVDNDDDSAISTIRKLERLGASIHVVAADISKPDGAERLEQALDLLDLPRVSGVVHAAGVLEDQLAAETTKESFDRVLAPKVSGAMALHQLFPPQTLEFLVLFSSCGQLLGFPGQASYASGNAFLDTFADFRRNQGDNVLSFLWTSWNGLGMASSTEYINAELEAKGITSVSRDEAFRAWEHAIKHDIHQAVVLRALPVEENGIPPLPILDEIAPRKKTESAGNEVASKGEAGEKAPVPKSGPELKEYLQNAISECVAKTLRLPSAADVDPSTALTEMGMDSVMTVSLRKHLQTSLKVTVPPTLIWGHPTVNHLVKWFEEKV</sequence>
<dbReference type="InterPro" id="IPR001227">
    <property type="entry name" value="Ac_transferase_dom_sf"/>
</dbReference>
<dbReference type="InterPro" id="IPR014031">
    <property type="entry name" value="Ketoacyl_synth_C"/>
</dbReference>
<evidence type="ECO:0000256" key="4">
    <source>
        <dbReference type="ARBA" id="ARBA00023268"/>
    </source>
</evidence>
<evidence type="ECO:0000256" key="3">
    <source>
        <dbReference type="ARBA" id="ARBA00022679"/>
    </source>
</evidence>
<dbReference type="Gene3D" id="3.10.129.110">
    <property type="entry name" value="Polyketide synthase dehydratase"/>
    <property type="match status" value="1"/>
</dbReference>
<dbReference type="InterPro" id="IPR042104">
    <property type="entry name" value="PKS_dehydratase_sf"/>
</dbReference>
<accession>A0AAV9WBI4</accession>
<dbReference type="PANTHER" id="PTHR43775:SF22">
    <property type="entry name" value="SYNTHASE, PUTATIVE (JCVI)-RELATED"/>
    <property type="match status" value="1"/>
</dbReference>
<keyword evidence="12" id="KW-1185">Reference proteome</keyword>
<gene>
    <name evidence="11" type="ORF">TWF481_007974</name>
</gene>
<feature type="active site" description="Proton acceptor; for dehydratase activity" evidence="6">
    <location>
        <position position="952"/>
    </location>
</feature>
<dbReference type="InterPro" id="IPR049900">
    <property type="entry name" value="PKS_mFAS_DH"/>
</dbReference>
<feature type="region of interest" description="Disordered" evidence="7">
    <location>
        <begin position="1656"/>
        <end position="1683"/>
    </location>
</feature>
<feature type="region of interest" description="C-terminal hotdog fold" evidence="6">
    <location>
        <begin position="1052"/>
        <end position="1193"/>
    </location>
</feature>
<dbReference type="Pfam" id="PF02801">
    <property type="entry name" value="Ketoacyl-synt_C"/>
    <property type="match status" value="1"/>
</dbReference>
<proteinExistence type="predicted"/>
<evidence type="ECO:0000259" key="10">
    <source>
        <dbReference type="PROSITE" id="PS52019"/>
    </source>
</evidence>
<keyword evidence="3" id="KW-0808">Transferase</keyword>
<reference evidence="11 12" key="1">
    <citation type="submission" date="2023-08" db="EMBL/GenBank/DDBJ databases">
        <authorList>
            <person name="Palmer J.M."/>
        </authorList>
    </citation>
    <scope>NUCLEOTIDE SEQUENCE [LARGE SCALE GENOMIC DNA]</scope>
    <source>
        <strain evidence="11 12">TWF481</strain>
    </source>
</reference>
<dbReference type="Proteomes" id="UP001370758">
    <property type="component" value="Unassembled WGS sequence"/>
</dbReference>
<dbReference type="GO" id="GO:0031177">
    <property type="term" value="F:phosphopantetheine binding"/>
    <property type="evidence" value="ECO:0007669"/>
    <property type="project" value="InterPro"/>
</dbReference>
<dbReference type="GO" id="GO:0004312">
    <property type="term" value="F:fatty acid synthase activity"/>
    <property type="evidence" value="ECO:0007669"/>
    <property type="project" value="TreeGrafter"/>
</dbReference>
<dbReference type="PROSITE" id="PS52004">
    <property type="entry name" value="KS3_2"/>
    <property type="match status" value="1"/>
</dbReference>
<dbReference type="InterPro" id="IPR014043">
    <property type="entry name" value="Acyl_transferase_dom"/>
</dbReference>
<dbReference type="GO" id="GO:0050641">
    <property type="term" value="F:6-methylsalicylic acid synthase activity"/>
    <property type="evidence" value="ECO:0007669"/>
    <property type="project" value="UniProtKB-EC"/>
</dbReference>
<dbReference type="InterPro" id="IPR050091">
    <property type="entry name" value="PKS_NRPS_Biosynth_Enz"/>
</dbReference>
<dbReference type="Pfam" id="PF21089">
    <property type="entry name" value="PKS_DH_N"/>
    <property type="match status" value="1"/>
</dbReference>
<dbReference type="SUPFAM" id="SSF55048">
    <property type="entry name" value="Probable ACP-binding domain of malonyl-CoA ACP transacylase"/>
    <property type="match status" value="1"/>
</dbReference>
<dbReference type="InterPro" id="IPR016036">
    <property type="entry name" value="Malonyl_transacylase_ACP-bd"/>
</dbReference>
<dbReference type="InterPro" id="IPR016039">
    <property type="entry name" value="Thiolase-like"/>
</dbReference>
<dbReference type="InterPro" id="IPR016035">
    <property type="entry name" value="Acyl_Trfase/lysoPLipase"/>
</dbReference>
<dbReference type="SMART" id="SM00825">
    <property type="entry name" value="PKS_KS"/>
    <property type="match status" value="1"/>
</dbReference>
<dbReference type="SUPFAM" id="SSF51735">
    <property type="entry name" value="NAD(P)-binding Rossmann-fold domains"/>
    <property type="match status" value="2"/>
</dbReference>
<dbReference type="Pfam" id="PF00698">
    <property type="entry name" value="Acyl_transf_1"/>
    <property type="match status" value="1"/>
</dbReference>
<dbReference type="PROSITE" id="PS52019">
    <property type="entry name" value="PKS_MFAS_DH"/>
    <property type="match status" value="1"/>
</dbReference>
<dbReference type="PROSITE" id="PS50075">
    <property type="entry name" value="CARRIER"/>
    <property type="match status" value="1"/>
</dbReference>
<dbReference type="InterPro" id="IPR020841">
    <property type="entry name" value="PKS_Beta-ketoAc_synthase_dom"/>
</dbReference>
<evidence type="ECO:0000313" key="11">
    <source>
        <dbReference type="EMBL" id="KAK6502933.1"/>
    </source>
</evidence>
<dbReference type="EMBL" id="JAVHJL010000005">
    <property type="protein sequence ID" value="KAK6502933.1"/>
    <property type="molecule type" value="Genomic_DNA"/>
</dbReference>
<dbReference type="Gene3D" id="3.40.366.10">
    <property type="entry name" value="Malonyl-Coenzyme A Acyl Carrier Protein, domain 2"/>
    <property type="match status" value="1"/>
</dbReference>
<dbReference type="Pfam" id="PF00109">
    <property type="entry name" value="ketoacyl-synt"/>
    <property type="match status" value="1"/>
</dbReference>
<dbReference type="InterPro" id="IPR014030">
    <property type="entry name" value="Ketoacyl_synth_N"/>
</dbReference>
<dbReference type="EC" id="2.3.1.165" evidence="5"/>
<dbReference type="InterPro" id="IPR018201">
    <property type="entry name" value="Ketoacyl_synth_AS"/>
</dbReference>
<dbReference type="InterPro" id="IPR020806">
    <property type="entry name" value="PKS_PP-bd"/>
</dbReference>
<dbReference type="InterPro" id="IPR049552">
    <property type="entry name" value="PKS_DH_N"/>
</dbReference>
<dbReference type="GO" id="GO:0006633">
    <property type="term" value="P:fatty acid biosynthetic process"/>
    <property type="evidence" value="ECO:0007669"/>
    <property type="project" value="InterPro"/>
</dbReference>
<dbReference type="SUPFAM" id="SSF52151">
    <property type="entry name" value="FabD/lysophospholipase-like"/>
    <property type="match status" value="1"/>
</dbReference>
<dbReference type="Gene3D" id="3.40.50.720">
    <property type="entry name" value="NAD(P)-binding Rossmann-like Domain"/>
    <property type="match status" value="1"/>
</dbReference>
<dbReference type="InterPro" id="IPR013968">
    <property type="entry name" value="PKS_KR"/>
</dbReference>
<dbReference type="SUPFAM" id="SSF47336">
    <property type="entry name" value="ACP-like"/>
    <property type="match status" value="1"/>
</dbReference>
<dbReference type="Pfam" id="PF00550">
    <property type="entry name" value="PP-binding"/>
    <property type="match status" value="1"/>
</dbReference>
<dbReference type="SMART" id="SM00827">
    <property type="entry name" value="PKS_AT"/>
    <property type="match status" value="1"/>
</dbReference>
<keyword evidence="4" id="KW-0511">Multifunctional enzyme</keyword>
<dbReference type="SUPFAM" id="SSF53901">
    <property type="entry name" value="Thiolase-like"/>
    <property type="match status" value="1"/>
</dbReference>
<dbReference type="CDD" id="cd05274">
    <property type="entry name" value="KR_FAS_SDR_x"/>
    <property type="match status" value="1"/>
</dbReference>